<accession>A0AAC9AX84</accession>
<sequence>MMDKIVAKRLAGTRLGEEWIVPTLWQGTDLPWLIPFPAPAIIKSRHGCNQYRVVTAVPDCERWQQLRRAARRWQRRPYGRWLDEWAYRDVPRGILAEPLLGGALPLPIDYKIYVFGGTATHVQVHLGRGRRHRWILHDRSWRQLVRAADEPPPPPSLPAMLEAAETLAGDMNFLRVDFYDIAGRPYFGEYCLYPGSGLDPFAADWIDLELGALWLAALAENPVSSAPTGYA</sequence>
<reference evidence="1 2" key="2">
    <citation type="journal article" date="2016" name="Genome Announc.">
        <title>Complete Genome Sequence of Sphingopyxis macrogoltabida Strain 203N (NBRC 111659), a Polyethylene Glycol Degrader.</title>
        <authorList>
            <person name="Ohtsubo Y."/>
            <person name="Nonoyama S."/>
            <person name="Nagata Y."/>
            <person name="Numata M."/>
            <person name="Tsuchikane K."/>
            <person name="Hosoyama A."/>
            <person name="Yamazoe A."/>
            <person name="Tsuda M."/>
            <person name="Fujita N."/>
            <person name="Kawai F."/>
        </authorList>
    </citation>
    <scope>NUCLEOTIDE SEQUENCE [LARGE SCALE GENOMIC DNA]</scope>
    <source>
        <strain evidence="1 2">203N</strain>
    </source>
</reference>
<protein>
    <recommendedName>
        <fullName evidence="3">Polysaccharide biosynthesis protein</fullName>
    </recommendedName>
</protein>
<proteinExistence type="predicted"/>
<evidence type="ECO:0000313" key="1">
    <source>
        <dbReference type="EMBL" id="AMU91525.1"/>
    </source>
</evidence>
<dbReference type="InterPro" id="IPR029465">
    <property type="entry name" value="ATPgrasp_TupA"/>
</dbReference>
<evidence type="ECO:0000313" key="2">
    <source>
        <dbReference type="Proteomes" id="UP000076088"/>
    </source>
</evidence>
<dbReference type="Pfam" id="PF14305">
    <property type="entry name" value="ATPgrasp_TupA"/>
    <property type="match status" value="1"/>
</dbReference>
<reference evidence="2" key="1">
    <citation type="submission" date="2015-11" db="EMBL/GenBank/DDBJ databases">
        <title>Complete genome sequence of a polyethylene-glycol degrader Sphingopyxis macrogoltabida 203N (NBRC 111659).</title>
        <authorList>
            <person name="Yoshiyuki O."/>
            <person name="Shouta N."/>
            <person name="Nagata Y."/>
            <person name="Numata M."/>
            <person name="Tsuchikane K."/>
            <person name="Hosoyama A."/>
            <person name="Yamazoe A."/>
            <person name="Tsuda M."/>
            <person name="Fujita N."/>
            <person name="Kawai F."/>
        </authorList>
    </citation>
    <scope>NUCLEOTIDE SEQUENCE [LARGE SCALE GENOMIC DNA]</scope>
    <source>
        <strain evidence="2">203N</strain>
    </source>
</reference>
<dbReference type="AlphaFoldDB" id="A0AAC9AX84"/>
<dbReference type="EMBL" id="CP013344">
    <property type="protein sequence ID" value="AMU91525.1"/>
    <property type="molecule type" value="Genomic_DNA"/>
</dbReference>
<dbReference type="Proteomes" id="UP000076088">
    <property type="component" value="Chromosome"/>
</dbReference>
<name>A0AAC9AX84_SPHMC</name>
<evidence type="ECO:0008006" key="3">
    <source>
        <dbReference type="Google" id="ProtNLM"/>
    </source>
</evidence>
<organism evidence="1 2">
    <name type="scientific">Sphingopyxis macrogoltabida</name>
    <name type="common">Sphingomonas macrogoltabidus</name>
    <dbReference type="NCBI Taxonomy" id="33050"/>
    <lineage>
        <taxon>Bacteria</taxon>
        <taxon>Pseudomonadati</taxon>
        <taxon>Pseudomonadota</taxon>
        <taxon>Alphaproteobacteria</taxon>
        <taxon>Sphingomonadales</taxon>
        <taxon>Sphingomonadaceae</taxon>
        <taxon>Sphingopyxis</taxon>
    </lineage>
</organism>
<keyword evidence="2" id="KW-1185">Reference proteome</keyword>
<gene>
    <name evidence="1" type="ORF">ATM17_21135</name>
</gene>
<dbReference type="SUPFAM" id="SSF56059">
    <property type="entry name" value="Glutathione synthetase ATP-binding domain-like"/>
    <property type="match status" value="1"/>
</dbReference>